<protein>
    <submittedName>
        <fullName evidence="3">Uncharacterized protein</fullName>
    </submittedName>
</protein>
<keyword evidence="2" id="KW-1133">Transmembrane helix</keyword>
<reference evidence="3 4" key="1">
    <citation type="submission" date="2020-07" db="EMBL/GenBank/DDBJ databases">
        <title>Sequencing the genomes of 1000 actinobacteria strains.</title>
        <authorList>
            <person name="Klenk H.-P."/>
        </authorList>
    </citation>
    <scope>NUCLEOTIDE SEQUENCE [LARGE SCALE GENOMIC DNA]</scope>
    <source>
        <strain evidence="3 4">DSM 7487</strain>
    </source>
</reference>
<evidence type="ECO:0000313" key="4">
    <source>
        <dbReference type="Proteomes" id="UP000521922"/>
    </source>
</evidence>
<evidence type="ECO:0000256" key="2">
    <source>
        <dbReference type="SAM" id="Phobius"/>
    </source>
</evidence>
<dbReference type="Proteomes" id="UP000521922">
    <property type="component" value="Unassembled WGS sequence"/>
</dbReference>
<feature type="transmembrane region" description="Helical" evidence="2">
    <location>
        <begin position="41"/>
        <end position="62"/>
    </location>
</feature>
<dbReference type="RefSeq" id="WP_179748548.1">
    <property type="nucleotide sequence ID" value="NZ_BAAAGN010000002.1"/>
</dbReference>
<feature type="transmembrane region" description="Helical" evidence="2">
    <location>
        <begin position="221"/>
        <end position="239"/>
    </location>
</feature>
<feature type="transmembrane region" description="Helical" evidence="2">
    <location>
        <begin position="68"/>
        <end position="88"/>
    </location>
</feature>
<dbReference type="AlphaFoldDB" id="A0A7Y9AS46"/>
<feature type="transmembrane region" description="Helical" evidence="2">
    <location>
        <begin position="95"/>
        <end position="114"/>
    </location>
</feature>
<organism evidence="3 4">
    <name type="scientific">Kineococcus aurantiacus</name>
    <dbReference type="NCBI Taxonomy" id="37633"/>
    <lineage>
        <taxon>Bacteria</taxon>
        <taxon>Bacillati</taxon>
        <taxon>Actinomycetota</taxon>
        <taxon>Actinomycetes</taxon>
        <taxon>Kineosporiales</taxon>
        <taxon>Kineosporiaceae</taxon>
        <taxon>Kineococcus</taxon>
    </lineage>
</organism>
<feature type="transmembrane region" description="Helical" evidence="2">
    <location>
        <begin position="581"/>
        <end position="601"/>
    </location>
</feature>
<feature type="transmembrane region" description="Helical" evidence="2">
    <location>
        <begin position="126"/>
        <end position="145"/>
    </location>
</feature>
<evidence type="ECO:0000313" key="3">
    <source>
        <dbReference type="EMBL" id="NYD20734.1"/>
    </source>
</evidence>
<feature type="region of interest" description="Disordered" evidence="1">
    <location>
        <begin position="1"/>
        <end position="35"/>
    </location>
</feature>
<feature type="transmembrane region" description="Helical" evidence="2">
    <location>
        <begin position="377"/>
        <end position="395"/>
    </location>
</feature>
<name>A0A7Y9AS46_9ACTN</name>
<feature type="transmembrane region" description="Helical" evidence="2">
    <location>
        <begin position="622"/>
        <end position="644"/>
    </location>
</feature>
<feature type="compositionally biased region" description="Polar residues" evidence="1">
    <location>
        <begin position="1"/>
        <end position="11"/>
    </location>
</feature>
<comment type="caution">
    <text evidence="3">The sequence shown here is derived from an EMBL/GenBank/DDBJ whole genome shotgun (WGS) entry which is preliminary data.</text>
</comment>
<feature type="transmembrane region" description="Helical" evidence="2">
    <location>
        <begin position="298"/>
        <end position="316"/>
    </location>
</feature>
<keyword evidence="4" id="KW-1185">Reference proteome</keyword>
<keyword evidence="2" id="KW-0472">Membrane</keyword>
<evidence type="ECO:0000256" key="1">
    <source>
        <dbReference type="SAM" id="MobiDB-lite"/>
    </source>
</evidence>
<dbReference type="EMBL" id="JACCBB010000001">
    <property type="protein sequence ID" value="NYD20734.1"/>
    <property type="molecule type" value="Genomic_DNA"/>
</dbReference>
<feature type="transmembrane region" description="Helical" evidence="2">
    <location>
        <begin position="551"/>
        <end position="569"/>
    </location>
</feature>
<feature type="transmembrane region" description="Helical" evidence="2">
    <location>
        <begin position="246"/>
        <end position="267"/>
    </location>
</feature>
<feature type="transmembrane region" description="Helical" evidence="2">
    <location>
        <begin position="468"/>
        <end position="489"/>
    </location>
</feature>
<keyword evidence="2" id="KW-0812">Transmembrane</keyword>
<feature type="transmembrane region" description="Helical" evidence="2">
    <location>
        <begin position="328"/>
        <end position="346"/>
    </location>
</feature>
<accession>A0A7Y9AS46</accession>
<gene>
    <name evidence="3" type="ORF">BJ968_000274</name>
</gene>
<feature type="compositionally biased region" description="Basic and acidic residues" evidence="1">
    <location>
        <begin position="13"/>
        <end position="22"/>
    </location>
</feature>
<feature type="transmembrane region" description="Helical" evidence="2">
    <location>
        <begin position="182"/>
        <end position="201"/>
    </location>
</feature>
<sequence>MTSSPPESQLDATPREGGDRLPRQGGRAGVPADRPGRTSPALVVVAGLLGLTGAVLTALVVGRPGAAGSGPLTVVWWLLGPGAALAVWWRRRVDLLFAVVAAGGSLAVLLLLAQTMLSAGAWDPRVGAGITGALAALSLLVRAGVAWSLRADTSAPLGLEVARRRPAARTAGRRGAAELRDVRRVLPVAALVVAVVLWLVLVPGQDPARMGPTGLLSTLSPLVWLAYVLLVAAAVGELVGARRPLVLGAVTLALVVGVFGVQSYALADGRNPVGWLHWGFASQIATDGHGLTNYDSRYSWPGFFAAAGVLRTIAAVGDPTEILRWTPLWFGAVGSAGAVAVTRAFFGPGPRAWIATWVFVAGNWVGQEYFSPQGATWAVAMAVLGVVCTCAAATGEPLSVRRRRPTGPDRISPLRAAAWTAEPGARSWAATVAVVLGAFALAPSHQLTPLFLALLLVPLALTRRVPRWAPVFVLAVVLLWWATGARSFWMNYWASMFGAVGDVSASLTENVGDRFSGSQARQLIIFTRLVSVAALGLVAVIGILRWRRTGGAWLTLTVWALLPFGMAALQPYGGEMLMRSLFFALPGLAIGAAAALPRCAAFGEAVPSRRGAHTAARGRSRLRVPAVALTAAGLGCLLLSTVVIKGQNDSYYGFTDSDLAATRAAYAQTSPGDFLATVAASSPARSQRIGVVRQRSLQGPCPLRTIDVACIEELSPDVVLATRSQAAFGTVTLGLPADWLSTLTAGLVATGDYRSVYDDGAGGQVLVATGS</sequence>
<proteinExistence type="predicted"/>
<feature type="transmembrane region" description="Helical" evidence="2">
    <location>
        <begin position="523"/>
        <end position="544"/>
    </location>
</feature>